<evidence type="ECO:0000313" key="2">
    <source>
        <dbReference type="Proteomes" id="UP001497623"/>
    </source>
</evidence>
<proteinExistence type="predicted"/>
<evidence type="ECO:0000313" key="1">
    <source>
        <dbReference type="EMBL" id="CAL4145353.1"/>
    </source>
</evidence>
<gene>
    <name evidence="1" type="ORF">MNOR_LOCUS29656</name>
</gene>
<reference evidence="1 2" key="1">
    <citation type="submission" date="2024-05" db="EMBL/GenBank/DDBJ databases">
        <authorList>
            <person name="Wallberg A."/>
        </authorList>
    </citation>
    <scope>NUCLEOTIDE SEQUENCE [LARGE SCALE GENOMIC DNA]</scope>
</reference>
<dbReference type="PANTHER" id="PTHR21696:SF2">
    <property type="entry name" value="PROTEIN UNC-79 HOMOLOG"/>
    <property type="match status" value="1"/>
</dbReference>
<comment type="caution">
    <text evidence="1">The sequence shown here is derived from an EMBL/GenBank/DDBJ whole genome shotgun (WGS) entry which is preliminary data.</text>
</comment>
<dbReference type="AlphaFoldDB" id="A0AAV2RX92"/>
<protein>
    <submittedName>
        <fullName evidence="1">Uncharacterized protein</fullName>
    </submittedName>
</protein>
<dbReference type="Pfam" id="PF14776">
    <property type="entry name" value="UNC-79"/>
    <property type="match status" value="1"/>
</dbReference>
<name>A0AAV2RX92_MEGNR</name>
<dbReference type="Proteomes" id="UP001497623">
    <property type="component" value="Unassembled WGS sequence"/>
</dbReference>
<organism evidence="1 2">
    <name type="scientific">Meganyctiphanes norvegica</name>
    <name type="common">Northern krill</name>
    <name type="synonym">Thysanopoda norvegica</name>
    <dbReference type="NCBI Taxonomy" id="48144"/>
    <lineage>
        <taxon>Eukaryota</taxon>
        <taxon>Metazoa</taxon>
        <taxon>Ecdysozoa</taxon>
        <taxon>Arthropoda</taxon>
        <taxon>Crustacea</taxon>
        <taxon>Multicrustacea</taxon>
        <taxon>Malacostraca</taxon>
        <taxon>Eumalacostraca</taxon>
        <taxon>Eucarida</taxon>
        <taxon>Euphausiacea</taxon>
        <taxon>Euphausiidae</taxon>
        <taxon>Meganyctiphanes</taxon>
    </lineage>
</organism>
<dbReference type="InterPro" id="IPR024855">
    <property type="entry name" value="UNC79"/>
</dbReference>
<accession>A0AAV2RX92</accession>
<dbReference type="EMBL" id="CAXKWB010034754">
    <property type="protein sequence ID" value="CAL4145353.1"/>
    <property type="molecule type" value="Genomic_DNA"/>
</dbReference>
<sequence>MTCQIEECDGDGSNDACKVCLDHSVCLGVNPDNPPPLYVCGECAEDIRRGNNLVEFFDILMPMHQVSATCENRNCRSNEKNSVATCYSVECASYNSQRPIRYCHQCLNIRHNNRRGIDHTVHSTVDSPWNMEPQMQNFTIEAII</sequence>
<dbReference type="PANTHER" id="PTHR21696">
    <property type="entry name" value="PROTEIN UNC-79 HOMOLOG"/>
    <property type="match status" value="1"/>
</dbReference>
<feature type="non-terminal residue" evidence="1">
    <location>
        <position position="144"/>
    </location>
</feature>
<keyword evidence="2" id="KW-1185">Reference proteome</keyword>